<dbReference type="KEGG" id="vg:29061869"/>
<evidence type="ECO:0000313" key="2">
    <source>
        <dbReference type="Proteomes" id="UP000202923"/>
    </source>
</evidence>
<proteinExistence type="predicted"/>
<gene>
    <name evidence="1" type="ORF">KWAN_25</name>
</gene>
<protein>
    <submittedName>
        <fullName evidence="1">Uncharacterized protein</fullName>
    </submittedName>
</protein>
<dbReference type="RefSeq" id="YP_009278630.1">
    <property type="nucleotide sequence ID" value="NC_031010.1"/>
</dbReference>
<reference evidence="1 2" key="1">
    <citation type="submission" date="2016-06" db="EMBL/GenBank/DDBJ databases">
        <authorList>
            <person name="Kjaerup R.B."/>
            <person name="Dalgaard T.S."/>
            <person name="Juul-Madsen H.R."/>
        </authorList>
    </citation>
    <scope>NUCLEOTIDE SEQUENCE [LARGE SCALE GENOMIC DNA]</scope>
</reference>
<dbReference type="Proteomes" id="UP000202923">
    <property type="component" value="Genome"/>
</dbReference>
<accession>A0A1B2IDL6</accession>
<dbReference type="EMBL" id="KX397369">
    <property type="protein sequence ID" value="ANZ49377.1"/>
    <property type="molecule type" value="Genomic_DNA"/>
</dbReference>
<evidence type="ECO:0000313" key="1">
    <source>
        <dbReference type="EMBL" id="ANZ49377.1"/>
    </source>
</evidence>
<name>A0A1B2IDL6_9CAUD</name>
<dbReference type="GeneID" id="29061869"/>
<dbReference type="OrthoDB" id="26271at10239"/>
<sequence length="145" mass="16601">MADIYNPEPMRNALERMSRLSVGTAELFYIFVSEYARECLESVVRNKCHGIGFLTYTRPDISKVLQLLRQSGIPTDTWIELKDNIDEWWKSEGLSEDSLVRAQHLLQLAEAARANAGLTYEAFAESVKVKLEMNEIRTAYILVEV</sequence>
<organism evidence="1 2">
    <name type="scientific">Erwinia phage vB_EamM_Kwan</name>
    <dbReference type="NCBI Taxonomy" id="1883374"/>
    <lineage>
        <taxon>Viruses</taxon>
        <taxon>Duplodnaviria</taxon>
        <taxon>Heunggongvirae</taxon>
        <taxon>Uroviricota</taxon>
        <taxon>Caudoviricetes</taxon>
        <taxon>Chimalliviridae</taxon>
        <taxon>Wellingtonvirus</taxon>
        <taxon>Wellingtonvirus wellington</taxon>
    </lineage>
</organism>